<dbReference type="EMBL" id="BDHI01000022">
    <property type="protein sequence ID" value="GCB25819.1"/>
    <property type="molecule type" value="Genomic_DNA"/>
</dbReference>
<evidence type="ECO:0000256" key="3">
    <source>
        <dbReference type="SAM" id="MobiDB-lite"/>
    </source>
</evidence>
<dbReference type="CDD" id="cd12148">
    <property type="entry name" value="fungal_TF_MHR"/>
    <property type="match status" value="1"/>
</dbReference>
<feature type="domain" description="Xylanolytic transcriptional activator regulatory" evidence="4">
    <location>
        <begin position="403"/>
        <end position="476"/>
    </location>
</feature>
<dbReference type="PANTHER" id="PTHR47654">
    <property type="entry name" value="ZN(II)2CYS6 TRANSCRIPTION FACTOR (EUROFUNG)-RELATED"/>
    <property type="match status" value="1"/>
</dbReference>
<feature type="region of interest" description="Disordered" evidence="3">
    <location>
        <begin position="628"/>
        <end position="650"/>
    </location>
</feature>
<keyword evidence="1" id="KW-0539">Nucleus</keyword>
<dbReference type="InterPro" id="IPR053230">
    <property type="entry name" value="Trans_reg_galc"/>
</dbReference>
<evidence type="ECO:0000313" key="6">
    <source>
        <dbReference type="Proteomes" id="UP000286921"/>
    </source>
</evidence>
<feature type="compositionally biased region" description="Low complexity" evidence="3">
    <location>
        <begin position="69"/>
        <end position="80"/>
    </location>
</feature>
<evidence type="ECO:0000259" key="4">
    <source>
        <dbReference type="SMART" id="SM00906"/>
    </source>
</evidence>
<dbReference type="Proteomes" id="UP000286921">
    <property type="component" value="Unassembled WGS sequence"/>
</dbReference>
<dbReference type="InterPro" id="IPR007219">
    <property type="entry name" value="XnlR_reg_dom"/>
</dbReference>
<accession>A0A401L2T1</accession>
<dbReference type="GO" id="GO:0003677">
    <property type="term" value="F:DNA binding"/>
    <property type="evidence" value="ECO:0007669"/>
    <property type="project" value="InterPro"/>
</dbReference>
<feature type="coiled-coil region" evidence="2">
    <location>
        <begin position="130"/>
        <end position="157"/>
    </location>
</feature>
<evidence type="ECO:0000256" key="1">
    <source>
        <dbReference type="ARBA" id="ARBA00023242"/>
    </source>
</evidence>
<dbReference type="PANTHER" id="PTHR47654:SF4">
    <property type="entry name" value="ZN(II)2CYS6 TRANSCRIPTION FACTOR (EUROFUNG)"/>
    <property type="match status" value="1"/>
</dbReference>
<dbReference type="SMART" id="SM00906">
    <property type="entry name" value="Fungal_trans"/>
    <property type="match status" value="1"/>
</dbReference>
<feature type="region of interest" description="Disordered" evidence="3">
    <location>
        <begin position="64"/>
        <end position="97"/>
    </location>
</feature>
<proteinExistence type="predicted"/>
<dbReference type="Pfam" id="PF04082">
    <property type="entry name" value="Fungal_trans"/>
    <property type="match status" value="1"/>
</dbReference>
<dbReference type="GO" id="GO:0008270">
    <property type="term" value="F:zinc ion binding"/>
    <property type="evidence" value="ECO:0007669"/>
    <property type="project" value="InterPro"/>
</dbReference>
<feature type="region of interest" description="Disordered" evidence="3">
    <location>
        <begin position="166"/>
        <end position="185"/>
    </location>
</feature>
<feature type="region of interest" description="Disordered" evidence="3">
    <location>
        <begin position="792"/>
        <end position="827"/>
    </location>
</feature>
<protein>
    <submittedName>
        <fullName evidence="5">Thiamine repressible genes regulatory protein thi1</fullName>
    </submittedName>
</protein>
<name>A0A401L2T1_ASPAW</name>
<keyword evidence="6" id="KW-1185">Reference proteome</keyword>
<gene>
    <name evidence="5" type="ORF">AAWM_08704</name>
</gene>
<organism evidence="5 6">
    <name type="scientific">Aspergillus awamori</name>
    <name type="common">Black koji mold</name>
    <dbReference type="NCBI Taxonomy" id="105351"/>
    <lineage>
        <taxon>Eukaryota</taxon>
        <taxon>Fungi</taxon>
        <taxon>Dikarya</taxon>
        <taxon>Ascomycota</taxon>
        <taxon>Pezizomycotina</taxon>
        <taxon>Eurotiomycetes</taxon>
        <taxon>Eurotiomycetidae</taxon>
        <taxon>Eurotiales</taxon>
        <taxon>Aspergillaceae</taxon>
        <taxon>Aspergillus</taxon>
    </lineage>
</organism>
<dbReference type="GO" id="GO:0006351">
    <property type="term" value="P:DNA-templated transcription"/>
    <property type="evidence" value="ECO:0007669"/>
    <property type="project" value="InterPro"/>
</dbReference>
<sequence>MDDAHGSYPFGVATADDTPVQIDPENPALRGINEWTWGSMSPNGIPPVAFRSYSLPHFMDRPGPYPYQSSSSSSREVSGSAGKVPIPRTTSASSQSQRRRSARALCRQCIDHNVSCFFVDVKRVRDQKQLGLLGRKVEKYENLLQNLEKEVDENVARRIRKVLRGSDVSSPTDDGSDSGSTTSSLGSLNAIDLVEEDLNRSEKTVATGFFGKNSEVAWMQKLEDEAESRIRKKEDSVDMEDGVAGRHTAPLPQKQETAMAAMSYYLDDIGVPLLDSVDPYALPPKDLANRYFTAYMDSVHPSFNVVRKTAFVSQYRQFFSQPAQPPQRWLAILNMIFAIGCQYTRATSSRPDGGDYDDLVYLNRARKLTLSEKVIFEHADLQQIQVEFLVALYFVSMCQVNRAFKFSSMAFRSAVSLGINLRFVDDRTQYPAKEARVRLWWSIFLLEHLLTAITGRVSCVGESLSATPLPIPFEEEAFGRPDVLPLLQDSSLRMSRLKLTLLQSDEEARAGVTWLVSCEPSPSLYFHCIVDLATITQAIINKVYSIQGLRERSSQVEQRIRKFSSILDTWLSKVPEAYRFTSGNGDQLDLPSDGNGSWMRERISLAMSYYSSRMTLCRPCLTHTGLGPGVSSPDPAVPPSTRHSSRRNSNSRMHFNSAMSLTCVRSAQSLLCCLPQKPDITWLTTMTPWWCILHYIMQATTAILLHLSSHPSRSDDDSLHQVTADIEFTARETKKSLRWLHHMAYKYPAARRAFRQCNSAVRRIAPSLGIDISDIPDGKDLPTDEDAYHLRDLDDTPTSHGEIMEFEPETGRGEEGEPEDDGDEDDSAIGRAADEAVVGEVAGDALVLVVSPGLAFDGAVAVIAVALVSVVEDAFDGVVLAPGTAVEPVLTGPEAVAEPEFAVVSVPVPVPAALPVRNGPVVAVAPAIGCWPGYWCEVEVALGIDVEVPANWAWLETGLTFTRASVEAAAG</sequence>
<feature type="region of interest" description="Disordered" evidence="3">
    <location>
        <begin position="1"/>
        <end position="27"/>
    </location>
</feature>
<dbReference type="AlphaFoldDB" id="A0A401L2T1"/>
<evidence type="ECO:0000256" key="2">
    <source>
        <dbReference type="SAM" id="Coils"/>
    </source>
</evidence>
<feature type="compositionally biased region" description="Acidic residues" evidence="3">
    <location>
        <begin position="816"/>
        <end position="827"/>
    </location>
</feature>
<comment type="caution">
    <text evidence="5">The sequence shown here is derived from an EMBL/GenBank/DDBJ whole genome shotgun (WGS) entry which is preliminary data.</text>
</comment>
<evidence type="ECO:0000313" key="5">
    <source>
        <dbReference type="EMBL" id="GCB25819.1"/>
    </source>
</evidence>
<keyword evidence="2" id="KW-0175">Coiled coil</keyword>
<reference evidence="5 6" key="1">
    <citation type="submission" date="2016-09" db="EMBL/GenBank/DDBJ databases">
        <title>Aspergillus awamori IFM 58123T.</title>
        <authorList>
            <person name="Kusuya Y."/>
            <person name="Shimizu M."/>
            <person name="Takahashi H."/>
            <person name="Yaguchi T."/>
        </authorList>
    </citation>
    <scope>NUCLEOTIDE SEQUENCE [LARGE SCALE GENOMIC DNA]</scope>
    <source>
        <strain evidence="5 6">IFM 58123</strain>
    </source>
</reference>